<dbReference type="Proteomes" id="UP000613401">
    <property type="component" value="Unassembled WGS sequence"/>
</dbReference>
<reference evidence="1" key="1">
    <citation type="journal article" date="2020" name="Phytopathology">
        <title>Genome sequence and comparative analysis of Colletotrichum gloeosporioides isolated from Liriodendron leaves.</title>
        <authorList>
            <person name="Fu F.F."/>
            <person name="Hao Z."/>
            <person name="Wang P."/>
            <person name="Lu Y."/>
            <person name="Xue L.J."/>
            <person name="Wei G."/>
            <person name="Tian Y."/>
            <person name="Baishi H."/>
            <person name="Xu H."/>
            <person name="Shi J."/>
            <person name="Cheng T."/>
            <person name="Wang G."/>
            <person name="Yi Y."/>
            <person name="Chen J."/>
        </authorList>
    </citation>
    <scope>NUCLEOTIDE SEQUENCE</scope>
    <source>
        <strain evidence="1">Lc1</strain>
    </source>
</reference>
<dbReference type="AlphaFoldDB" id="A0A8H4C4S5"/>
<comment type="caution">
    <text evidence="1">The sequence shown here is derived from an EMBL/GenBank/DDBJ whole genome shotgun (WGS) entry which is preliminary data.</text>
</comment>
<proteinExistence type="predicted"/>
<sequence>MGHPPGCYHCFPSCLWNKRHRRPTNCTWTSASHFRQLQDNSRDQAKSTKAAIKILMPIYVARLKPQDFLVLSADAGFCATRFTGDPESLLNRGAGTPANGGNRIAAIIKGQKDAGAGKV</sequence>
<protein>
    <submittedName>
        <fullName evidence="1">Uncharacterized protein</fullName>
    </submittedName>
</protein>
<organism evidence="1 2">
    <name type="scientific">Colletotrichum gloeosporioides</name>
    <name type="common">Anthracnose fungus</name>
    <name type="synonym">Glomerella cingulata</name>
    <dbReference type="NCBI Taxonomy" id="474922"/>
    <lineage>
        <taxon>Eukaryota</taxon>
        <taxon>Fungi</taxon>
        <taxon>Dikarya</taxon>
        <taxon>Ascomycota</taxon>
        <taxon>Pezizomycotina</taxon>
        <taxon>Sordariomycetes</taxon>
        <taxon>Hypocreomycetidae</taxon>
        <taxon>Glomerellales</taxon>
        <taxon>Glomerellaceae</taxon>
        <taxon>Colletotrichum</taxon>
        <taxon>Colletotrichum gloeosporioides species complex</taxon>
    </lineage>
</organism>
<evidence type="ECO:0000313" key="2">
    <source>
        <dbReference type="Proteomes" id="UP000613401"/>
    </source>
</evidence>
<dbReference type="EMBL" id="WVTB01000116">
    <property type="protein sequence ID" value="KAF3797460.1"/>
    <property type="molecule type" value="Genomic_DNA"/>
</dbReference>
<reference evidence="1" key="2">
    <citation type="submission" date="2020-03" db="EMBL/GenBank/DDBJ databases">
        <authorList>
            <person name="Fu F.-F."/>
            <person name="Chen J."/>
        </authorList>
    </citation>
    <scope>NUCLEOTIDE SEQUENCE</scope>
    <source>
        <strain evidence="1">Lc1</strain>
    </source>
</reference>
<dbReference type="GeneID" id="69012365"/>
<gene>
    <name evidence="1" type="ORF">GCG54_00005213</name>
</gene>
<name>A0A8H4C4S5_COLGL</name>
<dbReference type="RefSeq" id="XP_045256624.1">
    <property type="nucleotide sequence ID" value="XM_045405241.1"/>
</dbReference>
<evidence type="ECO:0000313" key="1">
    <source>
        <dbReference type="EMBL" id="KAF3797460.1"/>
    </source>
</evidence>
<accession>A0A8H4C4S5</accession>
<keyword evidence="2" id="KW-1185">Reference proteome</keyword>